<feature type="region of interest" description="Disordered" evidence="1">
    <location>
        <begin position="59"/>
        <end position="87"/>
    </location>
</feature>
<dbReference type="EMBL" id="JACAZH010000008">
    <property type="protein sequence ID" value="KAF7360935.1"/>
    <property type="molecule type" value="Genomic_DNA"/>
</dbReference>
<sequence length="169" mass="17753">MKHALPPGANWGCACDGGCRASSASKTGGRIAELDIVSGVEGRGGRKRLPTNRILHIAHSPPRRAPAHPRGPGSNGHIPPSLASSFDPILSGLSAPCFAPEPMSPGGKERPEKELEAGEVLFLTINDFGGFAGLYEEYLRDDASIREGIVGTEGARLTDEEAIPTFTRA</sequence>
<protein>
    <submittedName>
        <fullName evidence="2">Uncharacterized protein</fullName>
    </submittedName>
</protein>
<evidence type="ECO:0000313" key="3">
    <source>
        <dbReference type="Proteomes" id="UP000623467"/>
    </source>
</evidence>
<comment type="caution">
    <text evidence="2">The sequence shown here is derived from an EMBL/GenBank/DDBJ whole genome shotgun (WGS) entry which is preliminary data.</text>
</comment>
<name>A0A8H6YN58_9AGAR</name>
<evidence type="ECO:0000313" key="2">
    <source>
        <dbReference type="EMBL" id="KAF7360935.1"/>
    </source>
</evidence>
<keyword evidence="3" id="KW-1185">Reference proteome</keyword>
<accession>A0A8H6YN58</accession>
<evidence type="ECO:0000256" key="1">
    <source>
        <dbReference type="SAM" id="MobiDB-lite"/>
    </source>
</evidence>
<organism evidence="2 3">
    <name type="scientific">Mycena sanguinolenta</name>
    <dbReference type="NCBI Taxonomy" id="230812"/>
    <lineage>
        <taxon>Eukaryota</taxon>
        <taxon>Fungi</taxon>
        <taxon>Dikarya</taxon>
        <taxon>Basidiomycota</taxon>
        <taxon>Agaricomycotina</taxon>
        <taxon>Agaricomycetes</taxon>
        <taxon>Agaricomycetidae</taxon>
        <taxon>Agaricales</taxon>
        <taxon>Marasmiineae</taxon>
        <taxon>Mycenaceae</taxon>
        <taxon>Mycena</taxon>
    </lineage>
</organism>
<reference evidence="2" key="1">
    <citation type="submission" date="2020-05" db="EMBL/GenBank/DDBJ databases">
        <title>Mycena genomes resolve the evolution of fungal bioluminescence.</title>
        <authorList>
            <person name="Tsai I.J."/>
        </authorList>
    </citation>
    <scope>NUCLEOTIDE SEQUENCE</scope>
    <source>
        <strain evidence="2">160909Yilan</strain>
    </source>
</reference>
<dbReference type="Proteomes" id="UP000623467">
    <property type="component" value="Unassembled WGS sequence"/>
</dbReference>
<dbReference type="PROSITE" id="PS51257">
    <property type="entry name" value="PROKAR_LIPOPROTEIN"/>
    <property type="match status" value="1"/>
</dbReference>
<dbReference type="AlphaFoldDB" id="A0A8H6YN58"/>
<gene>
    <name evidence="2" type="ORF">MSAN_01123600</name>
</gene>
<proteinExistence type="predicted"/>